<keyword evidence="4" id="KW-1185">Reference proteome</keyword>
<dbReference type="InterPro" id="IPR034139">
    <property type="entry name" value="TOPRIM_OLD"/>
</dbReference>
<gene>
    <name evidence="3" type="ORF">BBI01_02145</name>
</gene>
<protein>
    <submittedName>
        <fullName evidence="3">Uncharacterized protein</fullName>
    </submittedName>
</protein>
<dbReference type="InterPro" id="IPR051396">
    <property type="entry name" value="Bact_Antivir_Def_Nuclease"/>
</dbReference>
<reference evidence="3 4" key="1">
    <citation type="submission" date="2016-07" db="EMBL/GenBank/DDBJ databases">
        <authorList>
            <person name="Jeong J.-J."/>
            <person name="Kim D.W."/>
            <person name="Sang M.K."/>
            <person name="Choi I.-G."/>
            <person name="Kim K.D."/>
        </authorList>
    </citation>
    <scope>NUCLEOTIDE SEQUENCE [LARGE SCALE GENOMIC DNA]</scope>
    <source>
        <strain evidence="3 4">UTM-3</strain>
    </source>
</reference>
<proteinExistence type="predicted"/>
<dbReference type="Gene3D" id="3.40.50.300">
    <property type="entry name" value="P-loop containing nucleotide triphosphate hydrolases"/>
    <property type="match status" value="1"/>
</dbReference>
<dbReference type="PANTHER" id="PTHR43581:SF4">
    <property type="entry name" value="ATP_GTP PHOSPHATASE"/>
    <property type="match status" value="1"/>
</dbReference>
<dbReference type="OrthoDB" id="9792800at2"/>
<dbReference type="Proteomes" id="UP000092651">
    <property type="component" value="Unassembled WGS sequence"/>
</dbReference>
<name>A0A1B9A0B1_9FLAO</name>
<comment type="caution">
    <text evidence="3">The sequence shown here is derived from an EMBL/GenBank/DDBJ whole genome shotgun (WGS) entry which is preliminary data.</text>
</comment>
<evidence type="ECO:0000259" key="1">
    <source>
        <dbReference type="Pfam" id="PF13175"/>
    </source>
</evidence>
<dbReference type="EMBL" id="MAYH01000001">
    <property type="protein sequence ID" value="OCA77285.1"/>
    <property type="molecule type" value="Genomic_DNA"/>
</dbReference>
<feature type="domain" description="Endonuclease GajA/Old nuclease/RecF-like AAA" evidence="1">
    <location>
        <begin position="1"/>
        <end position="394"/>
    </location>
</feature>
<dbReference type="PANTHER" id="PTHR43581">
    <property type="entry name" value="ATP/GTP PHOSPHATASE"/>
    <property type="match status" value="1"/>
</dbReference>
<dbReference type="RefSeq" id="WP_065393039.1">
    <property type="nucleotide sequence ID" value="NZ_MAYH01000001.1"/>
</dbReference>
<dbReference type="AlphaFoldDB" id="A0A1B9A0B1"/>
<evidence type="ECO:0000259" key="2">
    <source>
        <dbReference type="Pfam" id="PF20469"/>
    </source>
</evidence>
<dbReference type="CDD" id="cd00267">
    <property type="entry name" value="ABC_ATPase"/>
    <property type="match status" value="1"/>
</dbReference>
<evidence type="ECO:0000313" key="4">
    <source>
        <dbReference type="Proteomes" id="UP000092651"/>
    </source>
</evidence>
<dbReference type="SUPFAM" id="SSF52540">
    <property type="entry name" value="P-loop containing nucleoside triphosphate hydrolases"/>
    <property type="match status" value="1"/>
</dbReference>
<dbReference type="CDD" id="cd01026">
    <property type="entry name" value="TOPRIM_OLD"/>
    <property type="match status" value="1"/>
</dbReference>
<accession>A0A1B9A0B1</accession>
<evidence type="ECO:0000313" key="3">
    <source>
        <dbReference type="EMBL" id="OCA77285.1"/>
    </source>
</evidence>
<sequence>MKITKISVTNFRLLDNISINIEDDITLIVGKNNTGKTSLFEIINLFLGGKYKISFHDFSQNSYEIFENCYKKFKDELLVEVDEVERDRLEKEIILNIPRITLEIKIEYNKNEDSLINISDFISDLDDSKTEATILFKHEPSDTINLFKTFHNRVNQDIRLIEWLNENITGYYSTRLFGGDNLIEDNVLSRISKVLYFESIQASRKLDDIKTDRNRSLAVGFSDYYQNVHGDQDADVEALKNTLKNVSTELDEKYEKVLEKILEKLKSFGVDKEINIPEIILKSKFDPESIIKNNIKYFYKNGDIELPENYNGLGYSNLIFLVLKIVSFIENFKKNKAKHETEILTILLEEPEAHLHPQMQQVFVEQVRETIEKTLSEDKVQVQLIVSTHSSHMIAEAGLNVKRSFERIRYFNKFKKDNKNIVEVKDFNDFKHRETNKDTFRFLKQYLNLNKCDLFFADKVIMVEGITEKLLMPLFIKKVAKELENEYVSIIEVGGAYTHKFKEFFKFLNTKVLVITDIDSVDSITGKSCHVLKADANTSNSTLSIWLPKKTKISELLALAYEEKLDESKTIRVAFQIAEDNEKFVARSLENAIVNCNQIFFKSKYSFEEDVEVNVYKSFSYQKLRNLDDLIYMDTEKDQSEVDPSSKQKTDFTFDLMTFDENLTKLEWKVPKYIKEGLEWLAKNDHMEITKID</sequence>
<dbReference type="InterPro" id="IPR041685">
    <property type="entry name" value="AAA_GajA/Old/RecF-like"/>
</dbReference>
<dbReference type="Pfam" id="PF13175">
    <property type="entry name" value="AAA_15"/>
    <property type="match status" value="1"/>
</dbReference>
<organism evidence="3 4">
    <name type="scientific">Chryseobacterium artocarpi</name>
    <dbReference type="NCBI Taxonomy" id="1414727"/>
    <lineage>
        <taxon>Bacteria</taxon>
        <taxon>Pseudomonadati</taxon>
        <taxon>Bacteroidota</taxon>
        <taxon>Flavobacteriia</taxon>
        <taxon>Flavobacteriales</taxon>
        <taxon>Weeksellaceae</taxon>
        <taxon>Chryseobacterium group</taxon>
        <taxon>Chryseobacterium</taxon>
    </lineage>
</organism>
<dbReference type="InterPro" id="IPR027417">
    <property type="entry name" value="P-loop_NTPase"/>
</dbReference>
<dbReference type="Pfam" id="PF20469">
    <property type="entry name" value="OLD-like_TOPRIM"/>
    <property type="match status" value="1"/>
</dbReference>
<feature type="domain" description="OLD protein-like TOPRIM" evidence="2">
    <location>
        <begin position="455"/>
        <end position="519"/>
    </location>
</feature>